<dbReference type="InterPro" id="IPR042100">
    <property type="entry name" value="Bug_dom1"/>
</dbReference>
<keyword evidence="2" id="KW-0732">Signal</keyword>
<gene>
    <name evidence="3" type="ORF">GXW71_16905</name>
</gene>
<dbReference type="Gene3D" id="3.40.190.10">
    <property type="entry name" value="Periplasmic binding protein-like II"/>
    <property type="match status" value="1"/>
</dbReference>
<proteinExistence type="inferred from homology"/>
<evidence type="ECO:0000256" key="2">
    <source>
        <dbReference type="SAM" id="SignalP"/>
    </source>
</evidence>
<dbReference type="RefSeq" id="WP_211853710.1">
    <property type="nucleotide sequence ID" value="NZ_JAAGBB010000019.1"/>
</dbReference>
<accession>A0ABS5F0H1</accession>
<dbReference type="PANTHER" id="PTHR42928">
    <property type="entry name" value="TRICARBOXYLATE-BINDING PROTEIN"/>
    <property type="match status" value="1"/>
</dbReference>
<dbReference type="Proteomes" id="UP001196870">
    <property type="component" value="Unassembled WGS sequence"/>
</dbReference>
<evidence type="ECO:0000313" key="4">
    <source>
        <dbReference type="Proteomes" id="UP001196870"/>
    </source>
</evidence>
<sequence>MLRRCLFALCLGAALPQAAEAQRFPDRPVRLVIPYPAGGSLDVVGRAVGQRFQELSGQPLVLDNRGGASGVIAADHVAKSRPDGTTLILASAPQLSIASALQPNLPYDPRVDLVPITWLVSTPFALFTAAQFAPRDLAGVLAAGRTNPGRIAFGSPGNGSLGHLALAMFAQATGTDWLHVPYRGAAQVMNDMAAGMISLSFTTIASARPMVEGGQLRPIAIAAAARSPALPDMPTFAELGLPQVDVPLWLGVMAPRGTPAVIIDRLNALFLEAMADPGVQRSMAAAGATVAAEGPARFAELLEADFPRWGEVIRRGDITLN</sequence>
<dbReference type="SUPFAM" id="SSF53850">
    <property type="entry name" value="Periplasmic binding protein-like II"/>
    <property type="match status" value="1"/>
</dbReference>
<comment type="similarity">
    <text evidence="1">Belongs to the UPF0065 (bug) family.</text>
</comment>
<keyword evidence="4" id="KW-1185">Reference proteome</keyword>
<dbReference type="InterPro" id="IPR005064">
    <property type="entry name" value="BUG"/>
</dbReference>
<comment type="caution">
    <text evidence="3">The sequence shown here is derived from an EMBL/GenBank/DDBJ whole genome shotgun (WGS) entry which is preliminary data.</text>
</comment>
<protein>
    <submittedName>
        <fullName evidence="3">Tripartite tricarboxylate transporter substrate binding protein</fullName>
    </submittedName>
</protein>
<dbReference type="PANTHER" id="PTHR42928:SF5">
    <property type="entry name" value="BLR1237 PROTEIN"/>
    <property type="match status" value="1"/>
</dbReference>
<dbReference type="Pfam" id="PF03401">
    <property type="entry name" value="TctC"/>
    <property type="match status" value="1"/>
</dbReference>
<dbReference type="PIRSF" id="PIRSF017082">
    <property type="entry name" value="YflP"/>
    <property type="match status" value="1"/>
</dbReference>
<dbReference type="EMBL" id="JAAGBB010000019">
    <property type="protein sequence ID" value="MBR0666042.1"/>
    <property type="molecule type" value="Genomic_DNA"/>
</dbReference>
<reference evidence="4" key="1">
    <citation type="journal article" date="2021" name="Syst. Appl. Microbiol.">
        <title>Roseomonas hellenica sp. nov., isolated from roots of wild-growing Alkanna tinctoria.</title>
        <authorList>
            <person name="Rat A."/>
            <person name="Naranjo H.D."/>
            <person name="Lebbe L."/>
            <person name="Cnockaert M."/>
            <person name="Krigas N."/>
            <person name="Grigoriadou K."/>
            <person name="Maloupa E."/>
            <person name="Willems A."/>
        </authorList>
    </citation>
    <scope>NUCLEOTIDE SEQUENCE [LARGE SCALE GENOMIC DNA]</scope>
    <source>
        <strain evidence="4">LMG 31523</strain>
    </source>
</reference>
<name>A0ABS5F0H1_9PROT</name>
<dbReference type="Gene3D" id="3.40.190.150">
    <property type="entry name" value="Bordetella uptake gene, domain 1"/>
    <property type="match status" value="1"/>
</dbReference>
<feature type="signal peptide" evidence="2">
    <location>
        <begin position="1"/>
        <end position="21"/>
    </location>
</feature>
<evidence type="ECO:0000313" key="3">
    <source>
        <dbReference type="EMBL" id="MBR0666042.1"/>
    </source>
</evidence>
<evidence type="ECO:0000256" key="1">
    <source>
        <dbReference type="ARBA" id="ARBA00006987"/>
    </source>
</evidence>
<organism evidence="3 4">
    <name type="scientific">Plastoroseomonas hellenica</name>
    <dbReference type="NCBI Taxonomy" id="2687306"/>
    <lineage>
        <taxon>Bacteria</taxon>
        <taxon>Pseudomonadati</taxon>
        <taxon>Pseudomonadota</taxon>
        <taxon>Alphaproteobacteria</taxon>
        <taxon>Acetobacterales</taxon>
        <taxon>Acetobacteraceae</taxon>
        <taxon>Plastoroseomonas</taxon>
    </lineage>
</organism>
<feature type="chain" id="PRO_5047015853" evidence="2">
    <location>
        <begin position="22"/>
        <end position="321"/>
    </location>
</feature>